<proteinExistence type="predicted"/>
<dbReference type="EMBL" id="LSSM01000085">
    <property type="protein sequence ID" value="OMJ30098.1"/>
    <property type="molecule type" value="Genomic_DNA"/>
</dbReference>
<accession>A0A1R1YT76</accession>
<dbReference type="Proteomes" id="UP000187429">
    <property type="component" value="Unassembled WGS sequence"/>
</dbReference>
<comment type="caution">
    <text evidence="2">The sequence shown here is derived from an EMBL/GenBank/DDBJ whole genome shotgun (WGS) entry which is preliminary data.</text>
</comment>
<evidence type="ECO:0000313" key="2">
    <source>
        <dbReference type="EMBL" id="OMJ30098.1"/>
    </source>
</evidence>
<name>A0A1R1YT76_9FUNG</name>
<gene>
    <name evidence="2" type="ORF">AYI69_g388</name>
</gene>
<sequence>MGNLTSFLGWPSATETFNVEMKLNNIKGTLKFLGHKICKFVRQSFGAQWGLSGVSSAYKSQFGSSNTSNSFQKYRENLSTQQQNPAGFQSGTRKNQ</sequence>
<reference evidence="3" key="1">
    <citation type="submission" date="2017-01" db="EMBL/GenBank/DDBJ databases">
        <authorList>
            <person name="Wang Y."/>
            <person name="White M."/>
            <person name="Kvist S."/>
            <person name="Moncalvo J.-M."/>
        </authorList>
    </citation>
    <scope>NUCLEOTIDE SEQUENCE [LARGE SCALE GENOMIC DNA]</scope>
    <source>
        <strain evidence="3">ID-206-W2</strain>
    </source>
</reference>
<evidence type="ECO:0000313" key="3">
    <source>
        <dbReference type="Proteomes" id="UP000187429"/>
    </source>
</evidence>
<dbReference type="AlphaFoldDB" id="A0A1R1YT76"/>
<protein>
    <submittedName>
        <fullName evidence="2">Uncharacterized protein</fullName>
    </submittedName>
</protein>
<keyword evidence="3" id="KW-1185">Reference proteome</keyword>
<organism evidence="2 3">
    <name type="scientific">Smittium culicis</name>
    <dbReference type="NCBI Taxonomy" id="133412"/>
    <lineage>
        <taxon>Eukaryota</taxon>
        <taxon>Fungi</taxon>
        <taxon>Fungi incertae sedis</taxon>
        <taxon>Zoopagomycota</taxon>
        <taxon>Kickxellomycotina</taxon>
        <taxon>Harpellomycetes</taxon>
        <taxon>Harpellales</taxon>
        <taxon>Legeriomycetaceae</taxon>
        <taxon>Smittium</taxon>
    </lineage>
</organism>
<evidence type="ECO:0000256" key="1">
    <source>
        <dbReference type="SAM" id="MobiDB-lite"/>
    </source>
</evidence>
<feature type="region of interest" description="Disordered" evidence="1">
    <location>
        <begin position="63"/>
        <end position="96"/>
    </location>
</feature>